<dbReference type="Pfam" id="PF17162">
    <property type="entry name" value="DUF5118"/>
    <property type="match status" value="1"/>
</dbReference>
<dbReference type="PROSITE" id="PS51257">
    <property type="entry name" value="PROKAR_LIPOPROTEIN"/>
    <property type="match status" value="1"/>
</dbReference>
<dbReference type="OrthoDB" id="9776599at2"/>
<feature type="domain" description="EcxA zinc-binding" evidence="2">
    <location>
        <begin position="415"/>
        <end position="737"/>
    </location>
</feature>
<organism evidence="5 6">
    <name type="scientific">Niastella yeongjuensis</name>
    <dbReference type="NCBI Taxonomy" id="354355"/>
    <lineage>
        <taxon>Bacteria</taxon>
        <taxon>Pseudomonadati</taxon>
        <taxon>Bacteroidota</taxon>
        <taxon>Chitinophagia</taxon>
        <taxon>Chitinophagales</taxon>
        <taxon>Chitinophagaceae</taxon>
        <taxon>Niastella</taxon>
    </lineage>
</organism>
<dbReference type="Gene3D" id="3.40.390.10">
    <property type="entry name" value="Collagenase (Catalytic Domain)"/>
    <property type="match status" value="1"/>
</dbReference>
<evidence type="ECO:0008006" key="7">
    <source>
        <dbReference type="Google" id="ProtNLM"/>
    </source>
</evidence>
<accession>A0A1V9FCI4</accession>
<sequence>MRTSHVLQLAVYIVLLSCTCLHAIAKSDGINVDTTKKPFKPYHEIITAKAVSQNGLFKIHKVEERYYIEIPDSILNRDILIVNRISKAAASSRGFGGDWIGERVIRFVKESGAKILVNQMSYEMKSMDSSETGMYRAVQNSGFLPIVASFDIKTFSPDSSGTVIDWTDYLNKDNELLAFNPILKTTLGYALGAFQADKSYIVGIRSLPMNVEIRTVKTYSTQDMIGYGSFEINNSIVLLPKVPMKPRFADKRVGYFSRGYYEYDPSRPVDINRMITRWRLEPKEADKEKYKNGELVEPQKPIVYFIDPATPKKWVPYLIQGVNDWQKAFEQAGFKNAIYALEAPANDSTWSIDDARHSAIVYKASRIPNASGPQVNDPRTGEILESHINWYHNVMDLLHDWYMVQAGPNDPRARKMQFDDALMGRLIRFVCAHEVGHTLGLMHNFGASSTVPVDSLRSKQYVQVNGFCPSIMDYARFNYVAQPTDGFNPEDLVPKIGEYDKWAIEFGYKWFPGFDSREQELLFTNKWVTSRINNKKQLWFGQEGQPLTYNWDPKCQSEDIGDNAMKAGYWGIQNLKRVITSLKDWTKEPEYEYEALQKMNKQVWEQYRRYLFHVANNIGGRTWVEQESEQGGEGVHFPSRDQLKSAIQFLQNELFTTPGWVLNNEIYRSSAGEDIYNVASGNIYKLLGLQGEILTKITSFYAYGNLIAQETTVPGKSYSIDELLTDLEKGIWRELNTKSSIDVNRRVLQNLYTERLIRQLSTRTDEGKLSFFDGKIFSFEQTFTDAVVVVKDHLKGLVVKINGALPGYTDKMSRLHLMEMRDRIKNALVDQGRGNVVQEKKTGNKNAFNLFDEQEEKANRTSGLNSCWQD</sequence>
<feature type="signal peptide" evidence="1">
    <location>
        <begin position="1"/>
        <end position="23"/>
    </location>
</feature>
<dbReference type="Pfam" id="PF17148">
    <property type="entry name" value="DUF5117"/>
    <property type="match status" value="1"/>
</dbReference>
<evidence type="ECO:0000313" key="6">
    <source>
        <dbReference type="Proteomes" id="UP000192610"/>
    </source>
</evidence>
<evidence type="ECO:0000313" key="5">
    <source>
        <dbReference type="EMBL" id="OQP55886.1"/>
    </source>
</evidence>
<dbReference type="InterPro" id="IPR032534">
    <property type="entry name" value="EcxA_zinc-bd"/>
</dbReference>
<dbReference type="InterPro" id="IPR033428">
    <property type="entry name" value="DUF5118"/>
</dbReference>
<proteinExistence type="predicted"/>
<evidence type="ECO:0000259" key="4">
    <source>
        <dbReference type="Pfam" id="PF17162"/>
    </source>
</evidence>
<protein>
    <recommendedName>
        <fullName evidence="7">Zinc-dependent metalloprotease</fullName>
    </recommendedName>
</protein>
<dbReference type="InterPro" id="IPR024079">
    <property type="entry name" value="MetalloPept_cat_dom_sf"/>
</dbReference>
<feature type="domain" description="DUF5118" evidence="4">
    <location>
        <begin position="40"/>
        <end position="87"/>
    </location>
</feature>
<reference evidence="6" key="1">
    <citation type="submission" date="2016-04" db="EMBL/GenBank/DDBJ databases">
        <authorList>
            <person name="Chen L."/>
            <person name="Zhuang W."/>
            <person name="Wang G."/>
        </authorList>
    </citation>
    <scope>NUCLEOTIDE SEQUENCE [LARGE SCALE GENOMIC DNA]</scope>
    <source>
        <strain evidence="6">17621</strain>
    </source>
</reference>
<dbReference type="AlphaFoldDB" id="A0A1V9FCI4"/>
<keyword evidence="6" id="KW-1185">Reference proteome</keyword>
<dbReference type="CDD" id="cd04276">
    <property type="entry name" value="ZnMc_MMP_like_2"/>
    <property type="match status" value="1"/>
</dbReference>
<dbReference type="Pfam" id="PF16313">
    <property type="entry name" value="DUF4953"/>
    <property type="match status" value="1"/>
</dbReference>
<dbReference type="GO" id="GO:0008237">
    <property type="term" value="F:metallopeptidase activity"/>
    <property type="evidence" value="ECO:0007669"/>
    <property type="project" value="InterPro"/>
</dbReference>
<keyword evidence="1" id="KW-0732">Signal</keyword>
<gene>
    <name evidence="5" type="ORF">A4H97_20050</name>
</gene>
<dbReference type="RefSeq" id="WP_081197091.1">
    <property type="nucleotide sequence ID" value="NZ_FOCZ01000022.1"/>
</dbReference>
<dbReference type="InterPro" id="IPR033413">
    <property type="entry name" value="DUF5117"/>
</dbReference>
<comment type="caution">
    <text evidence="5">The sequence shown here is derived from an EMBL/GenBank/DDBJ whole genome shotgun (WGS) entry which is preliminary data.</text>
</comment>
<evidence type="ECO:0000259" key="3">
    <source>
        <dbReference type="Pfam" id="PF17148"/>
    </source>
</evidence>
<dbReference type="InterPro" id="IPR034032">
    <property type="entry name" value="Zn_MMP-like_bac"/>
</dbReference>
<feature type="chain" id="PRO_5010698722" description="Zinc-dependent metalloprotease" evidence="1">
    <location>
        <begin position="24"/>
        <end position="870"/>
    </location>
</feature>
<evidence type="ECO:0000256" key="1">
    <source>
        <dbReference type="SAM" id="SignalP"/>
    </source>
</evidence>
<evidence type="ECO:0000259" key="2">
    <source>
        <dbReference type="Pfam" id="PF16313"/>
    </source>
</evidence>
<feature type="domain" description="DUF5117" evidence="3">
    <location>
        <begin position="97"/>
        <end position="283"/>
    </location>
</feature>
<dbReference type="PANTHER" id="PTHR38478:SF1">
    <property type="entry name" value="ZINC DEPENDENT METALLOPROTEASE DOMAIN LIPOPROTEIN"/>
    <property type="match status" value="1"/>
</dbReference>
<dbReference type="Proteomes" id="UP000192610">
    <property type="component" value="Unassembled WGS sequence"/>
</dbReference>
<dbReference type="EMBL" id="LVXG01000002">
    <property type="protein sequence ID" value="OQP55886.1"/>
    <property type="molecule type" value="Genomic_DNA"/>
</dbReference>
<dbReference type="SUPFAM" id="SSF55486">
    <property type="entry name" value="Metalloproteases ('zincins'), catalytic domain"/>
    <property type="match status" value="1"/>
</dbReference>
<dbReference type="PANTHER" id="PTHR38478">
    <property type="entry name" value="PEPTIDASE M1A AND M12B"/>
    <property type="match status" value="1"/>
</dbReference>
<name>A0A1V9FCI4_9BACT</name>
<dbReference type="STRING" id="354355.SAMN05660816_06538"/>